<dbReference type="Proteomes" id="UP000297972">
    <property type="component" value="Unassembled WGS sequence"/>
</dbReference>
<protein>
    <submittedName>
        <fullName evidence="1">Uncharacterized protein</fullName>
    </submittedName>
</protein>
<dbReference type="EMBL" id="SRPG01000101">
    <property type="protein sequence ID" value="TGN59434.1"/>
    <property type="molecule type" value="Genomic_DNA"/>
</dbReference>
<name>A0A4Z1BKD8_9RHOB</name>
<evidence type="ECO:0000313" key="1">
    <source>
        <dbReference type="EMBL" id="TGN59434.1"/>
    </source>
</evidence>
<keyword evidence="2" id="KW-1185">Reference proteome</keyword>
<evidence type="ECO:0000313" key="2">
    <source>
        <dbReference type="Proteomes" id="UP000297972"/>
    </source>
</evidence>
<proteinExistence type="predicted"/>
<organism evidence="1 2">
    <name type="scientific">Paracoccus liaowanqingii</name>
    <dbReference type="NCBI Taxonomy" id="2560053"/>
    <lineage>
        <taxon>Bacteria</taxon>
        <taxon>Pseudomonadati</taxon>
        <taxon>Pseudomonadota</taxon>
        <taxon>Alphaproteobacteria</taxon>
        <taxon>Rhodobacterales</taxon>
        <taxon>Paracoccaceae</taxon>
        <taxon>Paracoccus</taxon>
    </lineage>
</organism>
<dbReference type="AlphaFoldDB" id="A0A4Z1BKD8"/>
<reference evidence="1 2" key="1">
    <citation type="submission" date="2019-03" db="EMBL/GenBank/DDBJ databases">
        <authorList>
            <person name="Li J."/>
        </authorList>
    </citation>
    <scope>NUCLEOTIDE SEQUENCE [LARGE SCALE GENOMIC DNA]</scope>
    <source>
        <strain evidence="1 2">3058</strain>
    </source>
</reference>
<dbReference type="OrthoDB" id="7776766at2"/>
<comment type="caution">
    <text evidence="1">The sequence shown here is derived from an EMBL/GenBank/DDBJ whole genome shotgun (WGS) entry which is preliminary data.</text>
</comment>
<accession>A0A4Z1BKD8</accession>
<dbReference type="RefSeq" id="WP_135817736.1">
    <property type="nucleotide sequence ID" value="NZ_SRPG01000101.1"/>
</dbReference>
<sequence>MTTIVKFPQIVEPHSLMTPLLNEFRSPQEIAAHRVQTSILVEIILDGYWQADMSEMKRNMILADWCDEMEPWTLECIRAVLRKWRRQNPNKKPNPGHIREILERTLAERKAFEGRAVAQQQLPPALHKNSDPCARLAHIDELEVEFPGLIKRMPKVSE</sequence>
<gene>
    <name evidence="1" type="ORF">E4L95_11515</name>
</gene>